<dbReference type="PRINTS" id="PR00260">
    <property type="entry name" value="CHEMTRNSDUCR"/>
</dbReference>
<sequence length="276" mass="30239">MNDYNYLEQVTNFCKLLPDLYTSDIAVTVTDLEKHLVIIQPKTFKFNANVNDPIRKGGGHERAIKTKQTVIAKLPTELFGFSVATHSAPIFNEETGKVIGAISIAISQERESAIMGMASELLSSSKTMETFSHNLFDSSNKLSQKSNDMNSNIAAVTDEIHKMDNIIGYIKSVSETSNLLGLNASIEAARAGDAGRGFAVVAEEMRKLAINSKESSVEILKSLQDLKSNINDLISGIQEFSEISASQSNQTENISDESRQLNLLSKKLAEFSKEVL</sequence>
<keyword evidence="1 3" id="KW-0807">Transducer</keyword>
<reference evidence="5 6" key="1">
    <citation type="submission" date="2020-11" db="EMBL/GenBank/DDBJ databases">
        <title>Fusibacter basophilias sp. nov.</title>
        <authorList>
            <person name="Qiu D."/>
        </authorList>
    </citation>
    <scope>NUCLEOTIDE SEQUENCE [LARGE SCALE GENOMIC DNA]</scope>
    <source>
        <strain evidence="5 6">Q10-2</strain>
    </source>
</reference>
<evidence type="ECO:0000259" key="4">
    <source>
        <dbReference type="PROSITE" id="PS50111"/>
    </source>
</evidence>
<evidence type="ECO:0000256" key="2">
    <source>
        <dbReference type="ARBA" id="ARBA00029447"/>
    </source>
</evidence>
<dbReference type="SMART" id="SM00283">
    <property type="entry name" value="MA"/>
    <property type="match status" value="1"/>
</dbReference>
<dbReference type="Gene3D" id="1.10.287.950">
    <property type="entry name" value="Methyl-accepting chemotaxis protein"/>
    <property type="match status" value="1"/>
</dbReference>
<dbReference type="PANTHER" id="PTHR32089:SF112">
    <property type="entry name" value="LYSOZYME-LIKE PROTEIN-RELATED"/>
    <property type="match status" value="1"/>
</dbReference>
<accession>A0ABR9ZUS9</accession>
<dbReference type="SUPFAM" id="SSF103190">
    <property type="entry name" value="Sensory domain-like"/>
    <property type="match status" value="1"/>
</dbReference>
<dbReference type="SUPFAM" id="SSF58104">
    <property type="entry name" value="Methyl-accepting chemotaxis protein (MCP) signaling domain"/>
    <property type="match status" value="1"/>
</dbReference>
<dbReference type="PANTHER" id="PTHR32089">
    <property type="entry name" value="METHYL-ACCEPTING CHEMOTAXIS PROTEIN MCPB"/>
    <property type="match status" value="1"/>
</dbReference>
<keyword evidence="6" id="KW-1185">Reference proteome</keyword>
<proteinExistence type="inferred from homology"/>
<evidence type="ECO:0000313" key="5">
    <source>
        <dbReference type="EMBL" id="MBF4694217.1"/>
    </source>
</evidence>
<dbReference type="Proteomes" id="UP000614200">
    <property type="component" value="Unassembled WGS sequence"/>
</dbReference>
<dbReference type="Pfam" id="PF00015">
    <property type="entry name" value="MCPsignal"/>
    <property type="match status" value="1"/>
</dbReference>
<dbReference type="InterPro" id="IPR004090">
    <property type="entry name" value="Chemotax_Me-accpt_rcpt"/>
</dbReference>
<evidence type="ECO:0000313" key="6">
    <source>
        <dbReference type="Proteomes" id="UP000614200"/>
    </source>
</evidence>
<dbReference type="InterPro" id="IPR029151">
    <property type="entry name" value="Sensor-like_sf"/>
</dbReference>
<comment type="caution">
    <text evidence="5">The sequence shown here is derived from an EMBL/GenBank/DDBJ whole genome shotgun (WGS) entry which is preliminary data.</text>
</comment>
<evidence type="ECO:0000256" key="3">
    <source>
        <dbReference type="PROSITE-ProRule" id="PRU00284"/>
    </source>
</evidence>
<dbReference type="PROSITE" id="PS50111">
    <property type="entry name" value="CHEMOTAXIS_TRANSDUC_2"/>
    <property type="match status" value="1"/>
</dbReference>
<feature type="domain" description="Methyl-accepting transducer" evidence="4">
    <location>
        <begin position="137"/>
        <end position="276"/>
    </location>
</feature>
<protein>
    <submittedName>
        <fullName evidence="5">Chemotaxis protein</fullName>
    </submittedName>
</protein>
<evidence type="ECO:0000256" key="1">
    <source>
        <dbReference type="ARBA" id="ARBA00023224"/>
    </source>
</evidence>
<organism evidence="5 6">
    <name type="scientific">Fusibacter ferrireducens</name>
    <dbReference type="NCBI Taxonomy" id="2785058"/>
    <lineage>
        <taxon>Bacteria</taxon>
        <taxon>Bacillati</taxon>
        <taxon>Bacillota</taxon>
        <taxon>Clostridia</taxon>
        <taxon>Eubacteriales</taxon>
        <taxon>Eubacteriales Family XII. Incertae Sedis</taxon>
        <taxon>Fusibacter</taxon>
    </lineage>
</organism>
<comment type="similarity">
    <text evidence="2">Belongs to the methyl-accepting chemotaxis (MCP) protein family.</text>
</comment>
<dbReference type="EMBL" id="JADKNH010000008">
    <property type="protein sequence ID" value="MBF4694217.1"/>
    <property type="molecule type" value="Genomic_DNA"/>
</dbReference>
<dbReference type="InterPro" id="IPR004089">
    <property type="entry name" value="MCPsignal_dom"/>
</dbReference>
<name>A0ABR9ZUS9_9FIRM</name>
<gene>
    <name evidence="5" type="ORF">ISU02_13930</name>
</gene>
<dbReference type="RefSeq" id="WP_194702454.1">
    <property type="nucleotide sequence ID" value="NZ_JADKNH010000008.1"/>
</dbReference>